<comment type="cofactor">
    <cofactor evidence="1">
        <name>Zn(2+)</name>
        <dbReference type="ChEBI" id="CHEBI:29105"/>
    </cofactor>
</comment>
<gene>
    <name evidence="6" type="ORF">NC998_17610</name>
</gene>
<dbReference type="RefSeq" id="WP_190437537.1">
    <property type="nucleotide sequence ID" value="NZ_JAMPKM010000011.1"/>
</dbReference>
<proteinExistence type="inferred from homology"/>
<keyword evidence="4" id="KW-0862">Zinc</keyword>
<sequence length="261" mass="28849">MTHPDTSTKQPVLWEELTWEQITQLRESGINMVILPIGATEQHGLHLPVGVDTFSAIAVAHGVSAQTGIPVLPALPYGCSLGHSKKWPGTISLRPETLAKLILEIAEWVYSAGFQRLLLLNGHVTNWAPLRCGLENVRHTYPDLRIALRSLWEITPQIHQFYHQDAANFHANCAETSMMLALRPDLVQIDKALDEPDRSAGCFFAYTVNKESVHGAVGTPSQANFNFGKQILESCVVELSAQLQRAMSEGTPLEEMPPIIQ</sequence>
<accession>A0ABV0JCC7</accession>
<comment type="similarity">
    <text evidence="5">Belongs to the creatininase superfamily.</text>
</comment>
<evidence type="ECO:0000313" key="6">
    <source>
        <dbReference type="EMBL" id="MEP0818918.1"/>
    </source>
</evidence>
<evidence type="ECO:0000256" key="3">
    <source>
        <dbReference type="ARBA" id="ARBA00022801"/>
    </source>
</evidence>
<evidence type="ECO:0000256" key="1">
    <source>
        <dbReference type="ARBA" id="ARBA00001947"/>
    </source>
</evidence>
<evidence type="ECO:0000256" key="5">
    <source>
        <dbReference type="ARBA" id="ARBA00024029"/>
    </source>
</evidence>
<comment type="caution">
    <text evidence="6">The sequence shown here is derived from an EMBL/GenBank/DDBJ whole genome shotgun (WGS) entry which is preliminary data.</text>
</comment>
<evidence type="ECO:0000313" key="7">
    <source>
        <dbReference type="Proteomes" id="UP001464891"/>
    </source>
</evidence>
<dbReference type="PANTHER" id="PTHR35005">
    <property type="entry name" value="3-DEHYDRO-SCYLLO-INOSOSE HYDROLASE"/>
    <property type="match status" value="1"/>
</dbReference>
<keyword evidence="3" id="KW-0378">Hydrolase</keyword>
<dbReference type="EMBL" id="JAMPKM010000011">
    <property type="protein sequence ID" value="MEP0818918.1"/>
    <property type="molecule type" value="Genomic_DNA"/>
</dbReference>
<dbReference type="Proteomes" id="UP001464891">
    <property type="component" value="Unassembled WGS sequence"/>
</dbReference>
<dbReference type="Pfam" id="PF02633">
    <property type="entry name" value="Creatininase"/>
    <property type="match status" value="1"/>
</dbReference>
<organism evidence="6 7">
    <name type="scientific">Trichocoleus desertorum GB2-A4</name>
    <dbReference type="NCBI Taxonomy" id="2933944"/>
    <lineage>
        <taxon>Bacteria</taxon>
        <taxon>Bacillati</taxon>
        <taxon>Cyanobacteriota</taxon>
        <taxon>Cyanophyceae</taxon>
        <taxon>Leptolyngbyales</taxon>
        <taxon>Trichocoleusaceae</taxon>
        <taxon>Trichocoleus</taxon>
    </lineage>
</organism>
<dbReference type="InterPro" id="IPR003785">
    <property type="entry name" value="Creatininase/forma_Hydrolase"/>
</dbReference>
<dbReference type="SUPFAM" id="SSF102215">
    <property type="entry name" value="Creatininase"/>
    <property type="match status" value="1"/>
</dbReference>
<dbReference type="PANTHER" id="PTHR35005:SF1">
    <property type="entry name" value="2-AMINO-5-FORMYLAMINO-6-RIBOSYLAMINOPYRIMIDIN-4(3H)-ONE 5'-MONOPHOSPHATE DEFORMYLASE"/>
    <property type="match status" value="1"/>
</dbReference>
<keyword evidence="7" id="KW-1185">Reference proteome</keyword>
<reference evidence="6 7" key="1">
    <citation type="submission" date="2022-04" db="EMBL/GenBank/DDBJ databases">
        <title>Positive selection, recombination, and allopatry shape intraspecific diversity of widespread and dominant cyanobacteria.</title>
        <authorList>
            <person name="Wei J."/>
            <person name="Shu W."/>
            <person name="Hu C."/>
        </authorList>
    </citation>
    <scope>NUCLEOTIDE SEQUENCE [LARGE SCALE GENOMIC DNA]</scope>
    <source>
        <strain evidence="6 7">GB2-A4</strain>
    </source>
</reference>
<dbReference type="InterPro" id="IPR024087">
    <property type="entry name" value="Creatininase-like_sf"/>
</dbReference>
<evidence type="ECO:0000256" key="4">
    <source>
        <dbReference type="ARBA" id="ARBA00022833"/>
    </source>
</evidence>
<protein>
    <submittedName>
        <fullName evidence="6">Creatininase family protein</fullName>
    </submittedName>
</protein>
<dbReference type="Gene3D" id="3.40.50.10310">
    <property type="entry name" value="Creatininase"/>
    <property type="match status" value="1"/>
</dbReference>
<evidence type="ECO:0000256" key="2">
    <source>
        <dbReference type="ARBA" id="ARBA00022723"/>
    </source>
</evidence>
<name>A0ABV0JCC7_9CYAN</name>
<keyword evidence="2" id="KW-0479">Metal-binding</keyword>